<gene>
    <name evidence="3" type="ORF">CRP01_04715</name>
</gene>
<dbReference type="EMBL" id="PDUD01000005">
    <property type="protein sequence ID" value="PHN07828.1"/>
    <property type="molecule type" value="Genomic_DNA"/>
</dbReference>
<comment type="caution">
    <text evidence="3">The sequence shown here is derived from an EMBL/GenBank/DDBJ whole genome shotgun (WGS) entry which is preliminary data.</text>
</comment>
<name>A0A2D0NHC7_FLAN2</name>
<protein>
    <recommendedName>
        <fullName evidence="2">HYR domain-containing protein</fullName>
    </recommendedName>
</protein>
<reference evidence="3 4" key="1">
    <citation type="submission" date="2017-10" db="EMBL/GenBank/DDBJ databases">
        <title>The draft genome sequence of Lewinella nigricans NBRC 102662.</title>
        <authorList>
            <person name="Wang K."/>
        </authorList>
    </citation>
    <scope>NUCLEOTIDE SEQUENCE [LARGE SCALE GENOMIC DNA]</scope>
    <source>
        <strain evidence="3 4">NBRC 102662</strain>
    </source>
</reference>
<evidence type="ECO:0000259" key="2">
    <source>
        <dbReference type="PROSITE" id="PS50825"/>
    </source>
</evidence>
<organism evidence="3 4">
    <name type="scientific">Flavilitoribacter nigricans (strain ATCC 23147 / DSM 23189 / NBRC 102662 / NCIMB 1420 / SS-2)</name>
    <name type="common">Lewinella nigricans</name>
    <dbReference type="NCBI Taxonomy" id="1122177"/>
    <lineage>
        <taxon>Bacteria</taxon>
        <taxon>Pseudomonadati</taxon>
        <taxon>Bacteroidota</taxon>
        <taxon>Saprospiria</taxon>
        <taxon>Saprospirales</taxon>
        <taxon>Lewinellaceae</taxon>
        <taxon>Flavilitoribacter</taxon>
    </lineage>
</organism>
<accession>A0A2D0NHC7</accession>
<dbReference type="InterPro" id="IPR003410">
    <property type="entry name" value="HYR_dom"/>
</dbReference>
<dbReference type="PANTHER" id="PTHR24273:SF32">
    <property type="entry name" value="HYALIN"/>
    <property type="match status" value="1"/>
</dbReference>
<dbReference type="PANTHER" id="PTHR24273">
    <property type="entry name" value="FI04643P-RELATED"/>
    <property type="match status" value="1"/>
</dbReference>
<evidence type="ECO:0000313" key="4">
    <source>
        <dbReference type="Proteomes" id="UP000223913"/>
    </source>
</evidence>
<sequence length="514" mass="53136">MILAEKSWGNGKVMFGGLTLPWFQEYWSPQPYVRNLHNNILEYLYNSANVVIDETAPVLSGVPNSTNVECDNVPNIPTVTANDDVDGNLPVTFSETRVNGSCAFNYTLIRTWSATDAAGNEASASQTITVYDDKSPVIDNLPVQLTSFVDAGSCGAIVSFPTITATDNCGNPSFEYSPLSGSFFNVGQTTVTVITTDDCGNSRTENFLVVVEDNIAPETVCQDLTVSLDAAGNASITPAQIDNGSSDACGIAELALDRLSFGCADVGSNPVVLTVTDNNDNSATCSATVTVEDKIVPQTVCQDITVSLDAAGNASITPAQIDNGSSDACGIAELALDRLSFGCADVGNNTVVLTVTDNNDNSATCSATVTVEDKIVPQTVCQDITVSLDAAGNASITPAQIDNGSSDACGIAELALDRLSFGCADVGSNPVVLTVTDNNDNSASCSATVTVEDKIVPQTVCQDLTVSLDASGNASITPAQIDNGSSDACGIAELALDRLSFGCADVGSNPVVLT</sequence>
<keyword evidence="1" id="KW-0677">Repeat</keyword>
<keyword evidence="4" id="KW-1185">Reference proteome</keyword>
<proteinExistence type="predicted"/>
<dbReference type="Gene3D" id="2.60.40.10">
    <property type="entry name" value="Immunoglobulins"/>
    <property type="match status" value="2"/>
</dbReference>
<evidence type="ECO:0000256" key="1">
    <source>
        <dbReference type="ARBA" id="ARBA00022737"/>
    </source>
</evidence>
<dbReference type="Proteomes" id="UP000223913">
    <property type="component" value="Unassembled WGS sequence"/>
</dbReference>
<dbReference type="PROSITE" id="PS50825">
    <property type="entry name" value="HYR"/>
    <property type="match status" value="1"/>
</dbReference>
<feature type="non-terminal residue" evidence="3">
    <location>
        <position position="514"/>
    </location>
</feature>
<feature type="domain" description="HYR" evidence="2">
    <location>
        <begin position="131"/>
        <end position="213"/>
    </location>
</feature>
<dbReference type="InterPro" id="IPR013783">
    <property type="entry name" value="Ig-like_fold"/>
</dbReference>
<dbReference type="RefSeq" id="WP_170110226.1">
    <property type="nucleotide sequence ID" value="NZ_PDUD01000005.1"/>
</dbReference>
<dbReference type="AlphaFoldDB" id="A0A2D0NHC7"/>
<dbReference type="Pfam" id="PF02494">
    <property type="entry name" value="HYR"/>
    <property type="match status" value="1"/>
</dbReference>
<evidence type="ECO:0000313" key="3">
    <source>
        <dbReference type="EMBL" id="PHN07828.1"/>
    </source>
</evidence>